<keyword evidence="4" id="KW-1185">Reference proteome</keyword>
<feature type="signal peptide" evidence="2">
    <location>
        <begin position="1"/>
        <end position="27"/>
    </location>
</feature>
<dbReference type="InParanoid" id="E9FR54"/>
<dbReference type="GO" id="GO:0004869">
    <property type="term" value="F:cysteine-type endopeptidase inhibitor activity"/>
    <property type="evidence" value="ECO:0007669"/>
    <property type="project" value="InterPro"/>
</dbReference>
<keyword evidence="2" id="KW-0732">Signal</keyword>
<dbReference type="HOGENOM" id="CLU_994841_0_0_1"/>
<evidence type="ECO:0000313" key="4">
    <source>
        <dbReference type="Proteomes" id="UP000000305"/>
    </source>
</evidence>
<dbReference type="KEGG" id="dpx:DAPPUDRAFT_220200"/>
<evidence type="ECO:0000313" key="3">
    <source>
        <dbReference type="EMBL" id="EFX90104.1"/>
    </source>
</evidence>
<dbReference type="OrthoDB" id="6355644at2759"/>
<dbReference type="Proteomes" id="UP000000305">
    <property type="component" value="Unassembled WGS sequence"/>
</dbReference>
<accession>E9FR54</accession>
<feature type="chain" id="PRO_5018554861" description="Cystatin domain-containing protein" evidence="2">
    <location>
        <begin position="28"/>
        <end position="280"/>
    </location>
</feature>
<organism evidence="3 4">
    <name type="scientific">Daphnia pulex</name>
    <name type="common">Water flea</name>
    <dbReference type="NCBI Taxonomy" id="6669"/>
    <lineage>
        <taxon>Eukaryota</taxon>
        <taxon>Metazoa</taxon>
        <taxon>Ecdysozoa</taxon>
        <taxon>Arthropoda</taxon>
        <taxon>Crustacea</taxon>
        <taxon>Branchiopoda</taxon>
        <taxon>Diplostraca</taxon>
        <taxon>Cladocera</taxon>
        <taxon>Anomopoda</taxon>
        <taxon>Daphniidae</taxon>
        <taxon>Daphnia</taxon>
    </lineage>
</organism>
<evidence type="ECO:0000256" key="1">
    <source>
        <dbReference type="SAM" id="MobiDB-lite"/>
    </source>
</evidence>
<evidence type="ECO:0000256" key="2">
    <source>
        <dbReference type="SAM" id="SignalP"/>
    </source>
</evidence>
<feature type="compositionally biased region" description="Low complexity" evidence="1">
    <location>
        <begin position="38"/>
        <end position="50"/>
    </location>
</feature>
<dbReference type="PhylomeDB" id="E9FR54"/>
<dbReference type="PANTHER" id="PTHR47364">
    <property type="entry name" value="CYSTEINE PROTEINASE INHIBITOR 5"/>
    <property type="match status" value="1"/>
</dbReference>
<dbReference type="InterPro" id="IPR046350">
    <property type="entry name" value="Cystatin_sf"/>
</dbReference>
<gene>
    <name evidence="3" type="ORF">DAPPUDRAFT_220200</name>
</gene>
<sequence>MAAHLHLSTRTLFLLVVVALTFDSTTSASLNKPNATESVQSSNRDNSSSISASEAQHFANFAAHQISSSNNSTLPMKPGENGTLIKIVQAESKVNGENGTAMNFKMTLKLDGGDEEDDLLCEVIVMSRSDLVTEDELTLTDYTCLPINNGSAEAMPEVAPLPLFIPFFPISVNDTKIQEIADFASKAVAYTRNSFNNLTRIENAETQVYATGINYKLKLKLKGADGEEMLCEVTVSDPTKKDAVVTRELSQYNCLLNSTSSAEFEEDIPDESVLSTWFFE</sequence>
<protein>
    <recommendedName>
        <fullName evidence="5">Cystatin domain-containing protein</fullName>
    </recommendedName>
</protein>
<dbReference type="AlphaFoldDB" id="E9FR54"/>
<reference evidence="3 4" key="1">
    <citation type="journal article" date="2011" name="Science">
        <title>The ecoresponsive genome of Daphnia pulex.</title>
        <authorList>
            <person name="Colbourne J.K."/>
            <person name="Pfrender M.E."/>
            <person name="Gilbert D."/>
            <person name="Thomas W.K."/>
            <person name="Tucker A."/>
            <person name="Oakley T.H."/>
            <person name="Tokishita S."/>
            <person name="Aerts A."/>
            <person name="Arnold G.J."/>
            <person name="Basu M.K."/>
            <person name="Bauer D.J."/>
            <person name="Caceres C.E."/>
            <person name="Carmel L."/>
            <person name="Casola C."/>
            <person name="Choi J.H."/>
            <person name="Detter J.C."/>
            <person name="Dong Q."/>
            <person name="Dusheyko S."/>
            <person name="Eads B.D."/>
            <person name="Frohlich T."/>
            <person name="Geiler-Samerotte K.A."/>
            <person name="Gerlach D."/>
            <person name="Hatcher P."/>
            <person name="Jogdeo S."/>
            <person name="Krijgsveld J."/>
            <person name="Kriventseva E.V."/>
            <person name="Kultz D."/>
            <person name="Laforsch C."/>
            <person name="Lindquist E."/>
            <person name="Lopez J."/>
            <person name="Manak J.R."/>
            <person name="Muller J."/>
            <person name="Pangilinan J."/>
            <person name="Patwardhan R.P."/>
            <person name="Pitluck S."/>
            <person name="Pritham E.J."/>
            <person name="Rechtsteiner A."/>
            <person name="Rho M."/>
            <person name="Rogozin I.B."/>
            <person name="Sakarya O."/>
            <person name="Salamov A."/>
            <person name="Schaack S."/>
            <person name="Shapiro H."/>
            <person name="Shiga Y."/>
            <person name="Skalitzky C."/>
            <person name="Smith Z."/>
            <person name="Souvorov A."/>
            <person name="Sung W."/>
            <person name="Tang Z."/>
            <person name="Tsuchiya D."/>
            <person name="Tu H."/>
            <person name="Vos H."/>
            <person name="Wang M."/>
            <person name="Wolf Y.I."/>
            <person name="Yamagata H."/>
            <person name="Yamada T."/>
            <person name="Ye Y."/>
            <person name="Shaw J.R."/>
            <person name="Andrews J."/>
            <person name="Crease T.J."/>
            <person name="Tang H."/>
            <person name="Lucas S.M."/>
            <person name="Robertson H.M."/>
            <person name="Bork P."/>
            <person name="Koonin E.V."/>
            <person name="Zdobnov E.M."/>
            <person name="Grigoriev I.V."/>
            <person name="Lynch M."/>
            <person name="Boore J.L."/>
        </authorList>
    </citation>
    <scope>NUCLEOTIDE SEQUENCE [LARGE SCALE GENOMIC DNA]</scope>
</reference>
<feature type="region of interest" description="Disordered" evidence="1">
    <location>
        <begin position="29"/>
        <end position="50"/>
    </location>
</feature>
<evidence type="ECO:0008006" key="5">
    <source>
        <dbReference type="Google" id="ProtNLM"/>
    </source>
</evidence>
<dbReference type="CDD" id="cd00042">
    <property type="entry name" value="CY"/>
    <property type="match status" value="1"/>
</dbReference>
<dbReference type="SUPFAM" id="SSF54403">
    <property type="entry name" value="Cystatin/monellin"/>
    <property type="match status" value="2"/>
</dbReference>
<dbReference type="PANTHER" id="PTHR47364:SF2">
    <property type="entry name" value="CYSTEINE PROTEINASE INHIBITOR 5"/>
    <property type="match status" value="1"/>
</dbReference>
<dbReference type="InterPro" id="IPR000010">
    <property type="entry name" value="Cystatin_dom"/>
</dbReference>
<name>E9FR54_DAPPU</name>
<dbReference type="EMBL" id="GL732523">
    <property type="protein sequence ID" value="EFX90104.1"/>
    <property type="molecule type" value="Genomic_DNA"/>
</dbReference>
<proteinExistence type="predicted"/>
<dbReference type="Gene3D" id="3.10.450.10">
    <property type="match status" value="2"/>
</dbReference>